<feature type="transmembrane region" description="Helical" evidence="1">
    <location>
        <begin position="42"/>
        <end position="63"/>
    </location>
</feature>
<dbReference type="AlphaFoldDB" id="A0A6J6V8C7"/>
<dbReference type="EMBL" id="CAEZYY010000045">
    <property type="protein sequence ID" value="CAB4767984.1"/>
    <property type="molecule type" value="Genomic_DNA"/>
</dbReference>
<proteinExistence type="predicted"/>
<feature type="transmembrane region" description="Helical" evidence="1">
    <location>
        <begin position="241"/>
        <end position="266"/>
    </location>
</feature>
<feature type="transmembrane region" description="Helical" evidence="1">
    <location>
        <begin position="83"/>
        <end position="108"/>
    </location>
</feature>
<sequence length="557" mass="58072">MTTIDTHPDSAVAADEPSASGQVLAHAASLVTSSDHKRIGRLFLYLSLLLGTGLIGLGAVLGFDRIQTGDTFINVNALGQLFSLWRVGLVFMLAIPCMLGVAISVVPLQIGARSLAFPRLAALGLWTWLTGSGIVIVSYLQNGGPGGGKESAVDLFLAGLGLTVIGLLCAAVSLATTVLTSRAPGMTLERVPAFAWSALVTAASLILVLPVLLAALIYLFADHRFGVRTSIDANGWGGNEIYPWIRTALSGTSTLVWALPVLGFVAEVVPTFARRRNILRAGVLLGVGIVATASLTGVTQVSHGIGPWSALSGGDRFKDMVDYAFFTLLPVVGLLAVMGAVTLTLLVGLKARTLRLEAPLLFGLGAVAILTLGIAAHLLEPIADLQLSGTVYEEGVFFAIVYSVVIAALGSISYWGPKMRGRRIPKIPQMLLALGATGAAALVVVPNLIAGFNNQPGLFGVRNASELVEGWTNEAAPEFLNVLTSVGHVLMALTILGFLALAVQAFVTGKFVGDDPWDGQTLEWATSSPPPVNNFVELPIVSSAEPLADLKSAGSDA</sequence>
<evidence type="ECO:0000259" key="2">
    <source>
        <dbReference type="PROSITE" id="PS50855"/>
    </source>
</evidence>
<feature type="transmembrane region" description="Helical" evidence="1">
    <location>
        <begin position="120"/>
        <end position="140"/>
    </location>
</feature>
<keyword evidence="1" id="KW-0812">Transmembrane</keyword>
<dbReference type="InterPro" id="IPR036927">
    <property type="entry name" value="Cyt_c_oxase-like_su1_sf"/>
</dbReference>
<gene>
    <name evidence="3" type="ORF">UFOPK2806_02249</name>
</gene>
<dbReference type="PANTHER" id="PTHR10422">
    <property type="entry name" value="CYTOCHROME C OXIDASE SUBUNIT 1"/>
    <property type="match status" value="1"/>
</dbReference>
<dbReference type="GO" id="GO:0004129">
    <property type="term" value="F:cytochrome-c oxidase activity"/>
    <property type="evidence" value="ECO:0007669"/>
    <property type="project" value="InterPro"/>
</dbReference>
<dbReference type="GO" id="GO:0009060">
    <property type="term" value="P:aerobic respiration"/>
    <property type="evidence" value="ECO:0007669"/>
    <property type="project" value="InterPro"/>
</dbReference>
<dbReference type="PANTHER" id="PTHR10422:SF29">
    <property type="entry name" value="CYTOCHROME C OXIDASE SUBUNIT 1 HOMOLOG, BACTEROID"/>
    <property type="match status" value="1"/>
</dbReference>
<dbReference type="SUPFAM" id="SSF81442">
    <property type="entry name" value="Cytochrome c oxidase subunit I-like"/>
    <property type="match status" value="1"/>
</dbReference>
<feature type="transmembrane region" description="Helical" evidence="1">
    <location>
        <begin position="193"/>
        <end position="221"/>
    </location>
</feature>
<dbReference type="GO" id="GO:0020037">
    <property type="term" value="F:heme binding"/>
    <property type="evidence" value="ECO:0007669"/>
    <property type="project" value="InterPro"/>
</dbReference>
<feature type="transmembrane region" description="Helical" evidence="1">
    <location>
        <begin position="395"/>
        <end position="415"/>
    </location>
</feature>
<accession>A0A6J6V8C7</accession>
<feature type="transmembrane region" description="Helical" evidence="1">
    <location>
        <begin position="323"/>
        <end position="348"/>
    </location>
</feature>
<evidence type="ECO:0000313" key="3">
    <source>
        <dbReference type="EMBL" id="CAB4767984.1"/>
    </source>
</evidence>
<dbReference type="InterPro" id="IPR000883">
    <property type="entry name" value="Cyt_C_Oxase_1"/>
</dbReference>
<feature type="domain" description="Cytochrome oxidase subunit I profile" evidence="2">
    <location>
        <begin position="22"/>
        <end position="542"/>
    </location>
</feature>
<evidence type="ECO:0000256" key="1">
    <source>
        <dbReference type="SAM" id="Phobius"/>
    </source>
</evidence>
<feature type="transmembrane region" description="Helical" evidence="1">
    <location>
        <begin position="486"/>
        <end position="507"/>
    </location>
</feature>
<organism evidence="3">
    <name type="scientific">freshwater metagenome</name>
    <dbReference type="NCBI Taxonomy" id="449393"/>
    <lineage>
        <taxon>unclassified sequences</taxon>
        <taxon>metagenomes</taxon>
        <taxon>ecological metagenomes</taxon>
    </lineage>
</organism>
<feature type="transmembrane region" description="Helical" evidence="1">
    <location>
        <begin position="278"/>
        <end position="303"/>
    </location>
</feature>
<dbReference type="PRINTS" id="PR01165">
    <property type="entry name" value="CYCOXIDASEI"/>
</dbReference>
<protein>
    <submittedName>
        <fullName evidence="3">Unannotated protein</fullName>
    </submittedName>
</protein>
<dbReference type="PROSITE" id="PS50855">
    <property type="entry name" value="COX1"/>
    <property type="match status" value="1"/>
</dbReference>
<keyword evidence="1" id="KW-1133">Transmembrane helix</keyword>
<feature type="transmembrane region" description="Helical" evidence="1">
    <location>
        <begin position="155"/>
        <end position="181"/>
    </location>
</feature>
<dbReference type="GO" id="GO:0016020">
    <property type="term" value="C:membrane"/>
    <property type="evidence" value="ECO:0007669"/>
    <property type="project" value="InterPro"/>
</dbReference>
<keyword evidence="1" id="KW-0472">Membrane</keyword>
<feature type="transmembrane region" description="Helical" evidence="1">
    <location>
        <begin position="427"/>
        <end position="449"/>
    </location>
</feature>
<dbReference type="GO" id="GO:0015990">
    <property type="term" value="P:electron transport coupled proton transport"/>
    <property type="evidence" value="ECO:0007669"/>
    <property type="project" value="TreeGrafter"/>
</dbReference>
<dbReference type="Pfam" id="PF00115">
    <property type="entry name" value="COX1"/>
    <property type="match status" value="1"/>
</dbReference>
<dbReference type="GO" id="GO:0022904">
    <property type="term" value="P:respiratory electron transport chain"/>
    <property type="evidence" value="ECO:0007669"/>
    <property type="project" value="TreeGrafter"/>
</dbReference>
<dbReference type="InterPro" id="IPR023616">
    <property type="entry name" value="Cyt_c_oxase-like_su1_dom"/>
</dbReference>
<dbReference type="Gene3D" id="1.20.210.10">
    <property type="entry name" value="Cytochrome c oxidase-like, subunit I domain"/>
    <property type="match status" value="1"/>
</dbReference>
<reference evidence="3" key="1">
    <citation type="submission" date="2020-05" db="EMBL/GenBank/DDBJ databases">
        <authorList>
            <person name="Chiriac C."/>
            <person name="Salcher M."/>
            <person name="Ghai R."/>
            <person name="Kavagutti S V."/>
        </authorList>
    </citation>
    <scope>NUCLEOTIDE SEQUENCE</scope>
</reference>
<feature type="transmembrane region" description="Helical" evidence="1">
    <location>
        <begin position="360"/>
        <end position="379"/>
    </location>
</feature>
<name>A0A6J6V8C7_9ZZZZ</name>